<keyword evidence="6 9" id="KW-1133">Transmembrane helix</keyword>
<evidence type="ECO:0000256" key="2">
    <source>
        <dbReference type="ARBA" id="ARBA00022448"/>
    </source>
</evidence>
<keyword evidence="7 9" id="KW-0472">Membrane</keyword>
<gene>
    <name evidence="12" type="ORF">HDU87_000952</name>
</gene>
<dbReference type="SUPFAM" id="SSF52540">
    <property type="entry name" value="P-loop containing nucleoside triphosphate hydrolases"/>
    <property type="match status" value="1"/>
</dbReference>
<accession>A0AAD5TBI1</accession>
<dbReference type="GO" id="GO:0016020">
    <property type="term" value="C:membrane"/>
    <property type="evidence" value="ECO:0007669"/>
    <property type="project" value="UniProtKB-SubCell"/>
</dbReference>
<dbReference type="InterPro" id="IPR003439">
    <property type="entry name" value="ABC_transporter-like_ATP-bd"/>
</dbReference>
<evidence type="ECO:0000256" key="7">
    <source>
        <dbReference type="ARBA" id="ARBA00023136"/>
    </source>
</evidence>
<dbReference type="InterPro" id="IPR050352">
    <property type="entry name" value="ABCG_transporters"/>
</dbReference>
<feature type="transmembrane region" description="Helical" evidence="9">
    <location>
        <begin position="1035"/>
        <end position="1053"/>
    </location>
</feature>
<evidence type="ECO:0000256" key="9">
    <source>
        <dbReference type="SAM" id="Phobius"/>
    </source>
</evidence>
<feature type="transmembrane region" description="Helical" evidence="9">
    <location>
        <begin position="836"/>
        <end position="859"/>
    </location>
</feature>
<name>A0AAD5TBI1_9FUNG</name>
<keyword evidence="3 9" id="KW-0812">Transmembrane</keyword>
<feature type="signal peptide" evidence="10">
    <location>
        <begin position="1"/>
        <end position="25"/>
    </location>
</feature>
<dbReference type="Pfam" id="PF00005">
    <property type="entry name" value="ABC_tran"/>
    <property type="match status" value="1"/>
</dbReference>
<feature type="transmembrane region" description="Helical" evidence="9">
    <location>
        <begin position="888"/>
        <end position="909"/>
    </location>
</feature>
<evidence type="ECO:0000256" key="6">
    <source>
        <dbReference type="ARBA" id="ARBA00022989"/>
    </source>
</evidence>
<evidence type="ECO:0000256" key="1">
    <source>
        <dbReference type="ARBA" id="ARBA00004141"/>
    </source>
</evidence>
<feature type="transmembrane region" description="Helical" evidence="9">
    <location>
        <begin position="802"/>
        <end position="824"/>
    </location>
</feature>
<dbReference type="EMBL" id="JADGJQ010000116">
    <property type="protein sequence ID" value="KAJ3168748.1"/>
    <property type="molecule type" value="Genomic_DNA"/>
</dbReference>
<keyword evidence="5" id="KW-0067">ATP-binding</keyword>
<evidence type="ECO:0000256" key="10">
    <source>
        <dbReference type="SAM" id="SignalP"/>
    </source>
</evidence>
<evidence type="ECO:0000256" key="5">
    <source>
        <dbReference type="ARBA" id="ARBA00022840"/>
    </source>
</evidence>
<dbReference type="GO" id="GO:0005524">
    <property type="term" value="F:ATP binding"/>
    <property type="evidence" value="ECO:0007669"/>
    <property type="project" value="UniProtKB-KW"/>
</dbReference>
<reference evidence="12" key="1">
    <citation type="submission" date="2020-05" db="EMBL/GenBank/DDBJ databases">
        <title>Phylogenomic resolution of chytrid fungi.</title>
        <authorList>
            <person name="Stajich J.E."/>
            <person name="Amses K."/>
            <person name="Simmons R."/>
            <person name="Seto K."/>
            <person name="Myers J."/>
            <person name="Bonds A."/>
            <person name="Quandt C.A."/>
            <person name="Barry K."/>
            <person name="Liu P."/>
            <person name="Grigoriev I."/>
            <person name="Longcore J.E."/>
            <person name="James T.Y."/>
        </authorList>
    </citation>
    <scope>NUCLEOTIDE SEQUENCE</scope>
    <source>
        <strain evidence="12">JEL0379</strain>
    </source>
</reference>
<feature type="compositionally biased region" description="Low complexity" evidence="8">
    <location>
        <begin position="684"/>
        <end position="693"/>
    </location>
</feature>
<dbReference type="InterPro" id="IPR013525">
    <property type="entry name" value="ABC2_TM"/>
</dbReference>
<dbReference type="AlphaFoldDB" id="A0AAD5TBI1"/>
<keyword evidence="13" id="KW-1185">Reference proteome</keyword>
<dbReference type="GO" id="GO:0140359">
    <property type="term" value="F:ABC-type transporter activity"/>
    <property type="evidence" value="ECO:0007669"/>
    <property type="project" value="InterPro"/>
</dbReference>
<keyword evidence="4" id="KW-0547">Nucleotide-binding</keyword>
<feature type="region of interest" description="Disordered" evidence="8">
    <location>
        <begin position="637"/>
        <end position="776"/>
    </location>
</feature>
<feature type="transmembrane region" description="Helical" evidence="9">
    <location>
        <begin position="948"/>
        <end position="965"/>
    </location>
</feature>
<evidence type="ECO:0000313" key="13">
    <source>
        <dbReference type="Proteomes" id="UP001212152"/>
    </source>
</evidence>
<dbReference type="PANTHER" id="PTHR48041:SF2">
    <property type="entry name" value="ATP-DEPENDENT PERMEASE-RELATED"/>
    <property type="match status" value="1"/>
</dbReference>
<dbReference type="Pfam" id="PF01061">
    <property type="entry name" value="ABC2_membrane"/>
    <property type="match status" value="1"/>
</dbReference>
<organism evidence="12 13">
    <name type="scientific">Geranomyces variabilis</name>
    <dbReference type="NCBI Taxonomy" id="109894"/>
    <lineage>
        <taxon>Eukaryota</taxon>
        <taxon>Fungi</taxon>
        <taxon>Fungi incertae sedis</taxon>
        <taxon>Chytridiomycota</taxon>
        <taxon>Chytridiomycota incertae sedis</taxon>
        <taxon>Chytridiomycetes</taxon>
        <taxon>Spizellomycetales</taxon>
        <taxon>Powellomycetaceae</taxon>
        <taxon>Geranomyces</taxon>
    </lineage>
</organism>
<feature type="transmembrane region" description="Helical" evidence="9">
    <location>
        <begin position="915"/>
        <end position="936"/>
    </location>
</feature>
<comment type="caution">
    <text evidence="12">The sequence shown here is derived from an EMBL/GenBank/DDBJ whole genome shotgun (WGS) entry which is preliminary data.</text>
</comment>
<dbReference type="InterPro" id="IPR027417">
    <property type="entry name" value="P-loop_NTPase"/>
</dbReference>
<dbReference type="PROSITE" id="PS50893">
    <property type="entry name" value="ABC_TRANSPORTER_2"/>
    <property type="match status" value="1"/>
</dbReference>
<evidence type="ECO:0000256" key="3">
    <source>
        <dbReference type="ARBA" id="ARBA00022692"/>
    </source>
</evidence>
<feature type="compositionally biased region" description="Acidic residues" evidence="8">
    <location>
        <begin position="751"/>
        <end position="762"/>
    </location>
</feature>
<dbReference type="SMART" id="SM00382">
    <property type="entry name" value="AAA"/>
    <property type="match status" value="1"/>
</dbReference>
<dbReference type="CDD" id="cd03213">
    <property type="entry name" value="ABCG_EPDR"/>
    <property type="match status" value="1"/>
</dbReference>
<protein>
    <recommendedName>
        <fullName evidence="11">ABC transporter domain-containing protein</fullName>
    </recommendedName>
</protein>
<feature type="domain" description="ABC transporter" evidence="11">
    <location>
        <begin position="371"/>
        <end position="612"/>
    </location>
</feature>
<evidence type="ECO:0000256" key="4">
    <source>
        <dbReference type="ARBA" id="ARBA00022741"/>
    </source>
</evidence>
<dbReference type="Gene3D" id="3.40.50.300">
    <property type="entry name" value="P-loop containing nucleotide triphosphate hydrolases"/>
    <property type="match status" value="1"/>
</dbReference>
<sequence length="1057" mass="111969">MSSTLTHLLLLLLVLLCLEPPCARGQPPPSSSVGTTPTPAVPPPPVTVTVTATASAPAASPSTCPVCFNCNQSGCKNFGTCDNGRCTCLAGFGGDDCSLPTCGSPNSPQSSRAVRTDPNATCCDNGFIGNTCNVCTRDDVCKVASPGISVGTNTVCNTDSVPWKKGYSMCDVQETLLTMVYPKDSRITIERDIANGTAYGILWYTGLEQFACQASSCVQTRTANQTTFKCPALQCYCVPGALFCGAPGSGGPDLSGAINSAQGSLAFVCPRGNANVTSSCTIQFEFLNGLFPNGFKLVDCVHGECALNTDDPGDTDAALGVSRALGAVGVAAVAVAGGLLALLGACLGLACLQRARAKAMPVPAPRKGVQISVRNLGYSVGPKAILENIDGEICAGRALAIMGPSGAGKSTFLDIVAGKTKRGDLEGTLLINGRTMSKGRYKRLVGFVDQDDILMETLTVRETLMFSAKMRLPESMAHAAKQARVQEVMEVLGLTHIADSRIGGVMTKRGISGGEKRRVSIGVELVTNPAVLYLDEPTSGLDSHNAHSVVQTITDLAHRSGKTVVFTIHQPRSDVYAMFDDVCVLTAGRVMYFGAADTMENHFAAQGSPCPRSYNIADWVLDLAVAQDKRGTGAYGMQETAASGGASSWTVTPLQREDKKPGEYELRPRRATHLSAAPQLTPISATLAASPSSPRRRPESLESVHYSSSPDLDVSPLTGSPRHGDSFLPLHTPQWEQHDAGTPPLAYGDGEGGDVDGGETDSTDNGLSDDTAIPSPSHRVGFLTQIAALLDRGSKNLWRRPTLWCTHLAIALLLGSFVGGLYWHADSTLGGIQNRFGSIFFIMSLLGFSGLSAIGSLSLERDLFIRERANGVYRTAPFLVSRVLLDLIPLRIVPALLMGTVAFFMVGYTATGDHFVRFLGVLCLFAANAGLLCMAVGTAVRDVGTANLVGSLVLLFQMLFSGFLLNQDQIPVALRWIQYLSLFRFAYEALVVNDIAGLTITDDVAGVGLSVPASIVLDKFGFDRSAFGRDVAVEGGYFVAYLVLVSLLTYWKLRERR</sequence>
<dbReference type="InterPro" id="IPR003593">
    <property type="entry name" value="AAA+_ATPase"/>
</dbReference>
<keyword evidence="10" id="KW-0732">Signal</keyword>
<feature type="transmembrane region" description="Helical" evidence="9">
    <location>
        <begin position="324"/>
        <end position="352"/>
    </location>
</feature>
<dbReference type="InterPro" id="IPR017871">
    <property type="entry name" value="ABC_transporter-like_CS"/>
</dbReference>
<evidence type="ECO:0000259" key="11">
    <source>
        <dbReference type="PROSITE" id="PS50893"/>
    </source>
</evidence>
<dbReference type="PROSITE" id="PS00211">
    <property type="entry name" value="ABC_TRANSPORTER_1"/>
    <property type="match status" value="1"/>
</dbReference>
<dbReference type="Proteomes" id="UP001212152">
    <property type="component" value="Unassembled WGS sequence"/>
</dbReference>
<evidence type="ECO:0000256" key="8">
    <source>
        <dbReference type="SAM" id="MobiDB-lite"/>
    </source>
</evidence>
<dbReference type="PANTHER" id="PTHR48041">
    <property type="entry name" value="ABC TRANSPORTER G FAMILY MEMBER 28"/>
    <property type="match status" value="1"/>
</dbReference>
<proteinExistence type="predicted"/>
<keyword evidence="2" id="KW-0813">Transport</keyword>
<feature type="chain" id="PRO_5041988236" description="ABC transporter domain-containing protein" evidence="10">
    <location>
        <begin position="26"/>
        <end position="1057"/>
    </location>
</feature>
<evidence type="ECO:0000313" key="12">
    <source>
        <dbReference type="EMBL" id="KAJ3168748.1"/>
    </source>
</evidence>
<comment type="subcellular location">
    <subcellularLocation>
        <location evidence="1">Membrane</location>
        <topology evidence="1">Multi-pass membrane protein</topology>
    </subcellularLocation>
</comment>
<feature type="compositionally biased region" description="Basic and acidic residues" evidence="8">
    <location>
        <begin position="655"/>
        <end position="668"/>
    </location>
</feature>
<dbReference type="GO" id="GO:0016887">
    <property type="term" value="F:ATP hydrolysis activity"/>
    <property type="evidence" value="ECO:0007669"/>
    <property type="project" value="InterPro"/>
</dbReference>
<dbReference type="CDD" id="cd00054">
    <property type="entry name" value="EGF_CA"/>
    <property type="match status" value="1"/>
</dbReference>